<dbReference type="FunFam" id="2.40.30.10:FF:000021">
    <property type="entry name" value="NADH-cytochrome b5 reductase"/>
    <property type="match status" value="1"/>
</dbReference>
<evidence type="ECO:0000256" key="5">
    <source>
        <dbReference type="PIRSR" id="PIRSR601834-1"/>
    </source>
</evidence>
<sequence>MIYIYIFAALLVVAIIKFIWNNLINPKGPSALQPKHKKDQYLVCQLIEKTKLSHDTYNFKFALPSKTDVLGIEVGQHIILHEQIKTSQFPEGELVERKYTPTSPIDQKGNFDLLIKIYRANEHPKFPDGGKLTSWIENMNPGESIHITGPGGRLIYLGYGNVQINKMPQIYRQKYKKIVMIAGGSGITPMYQIIQAVISNNDDRTQLALLFANKTEQDILLYQQLKAFSDMKRLALNLTLDNPPPQWVGFTGFVTKEMTEQAFGKLDNQTLALTCGPPMMNKLARTNLQELGVSNSDIFEF</sequence>
<keyword evidence="9" id="KW-1185">Reference proteome</keyword>
<feature type="transmembrane region" description="Helical" evidence="6">
    <location>
        <begin position="6"/>
        <end position="24"/>
    </location>
</feature>
<evidence type="ECO:0000313" key="8">
    <source>
        <dbReference type="EMBL" id="CAD8122507.1"/>
    </source>
</evidence>
<evidence type="ECO:0000256" key="6">
    <source>
        <dbReference type="SAM" id="Phobius"/>
    </source>
</evidence>
<dbReference type="GO" id="GO:0016491">
    <property type="term" value="F:oxidoreductase activity"/>
    <property type="evidence" value="ECO:0007669"/>
    <property type="project" value="UniProtKB-KW"/>
</dbReference>
<evidence type="ECO:0000256" key="3">
    <source>
        <dbReference type="ARBA" id="ARBA00022827"/>
    </source>
</evidence>
<dbReference type="InterPro" id="IPR001834">
    <property type="entry name" value="CBR-like"/>
</dbReference>
<feature type="binding site" evidence="5">
    <location>
        <position position="114"/>
    </location>
    <ligand>
        <name>FAD</name>
        <dbReference type="ChEBI" id="CHEBI:57692"/>
    </ligand>
</feature>
<evidence type="ECO:0000256" key="4">
    <source>
        <dbReference type="ARBA" id="ARBA00023002"/>
    </source>
</evidence>
<dbReference type="OrthoDB" id="432685at2759"/>
<dbReference type="PANTHER" id="PTHR19370:SF185">
    <property type="entry name" value="NADH-CYTOCHROME B5 REDUCTASE"/>
    <property type="match status" value="1"/>
</dbReference>
<feature type="binding site" evidence="5">
    <location>
        <position position="99"/>
    </location>
    <ligand>
        <name>FAD</name>
        <dbReference type="ChEBI" id="CHEBI:57692"/>
    </ligand>
</feature>
<feature type="binding site" evidence="5">
    <location>
        <position position="131"/>
    </location>
    <ligand>
        <name>FAD</name>
        <dbReference type="ChEBI" id="CHEBI:57692"/>
    </ligand>
</feature>
<gene>
    <name evidence="8" type="ORF">PSON_ATCC_30995.1.T1390019</name>
</gene>
<reference evidence="8" key="1">
    <citation type="submission" date="2021-01" db="EMBL/GenBank/DDBJ databases">
        <authorList>
            <consortium name="Genoscope - CEA"/>
            <person name="William W."/>
        </authorList>
    </citation>
    <scope>NUCLEOTIDE SEQUENCE</scope>
</reference>
<dbReference type="InterPro" id="IPR008333">
    <property type="entry name" value="Cbr1-like_FAD-bd_dom"/>
</dbReference>
<dbReference type="InterPro" id="IPR017927">
    <property type="entry name" value="FAD-bd_FR_type"/>
</dbReference>
<dbReference type="AlphaFoldDB" id="A0A8S1R565"/>
<keyword evidence="6" id="KW-0472">Membrane</keyword>
<organism evidence="8 9">
    <name type="scientific">Paramecium sonneborni</name>
    <dbReference type="NCBI Taxonomy" id="65129"/>
    <lineage>
        <taxon>Eukaryota</taxon>
        <taxon>Sar</taxon>
        <taxon>Alveolata</taxon>
        <taxon>Ciliophora</taxon>
        <taxon>Intramacronucleata</taxon>
        <taxon>Oligohymenophorea</taxon>
        <taxon>Peniculida</taxon>
        <taxon>Parameciidae</taxon>
        <taxon>Paramecium</taxon>
    </lineage>
</organism>
<feature type="binding site" evidence="5">
    <location>
        <position position="188"/>
    </location>
    <ligand>
        <name>FAD</name>
        <dbReference type="ChEBI" id="CHEBI:57692"/>
    </ligand>
</feature>
<evidence type="ECO:0000313" key="9">
    <source>
        <dbReference type="Proteomes" id="UP000692954"/>
    </source>
</evidence>
<evidence type="ECO:0000259" key="7">
    <source>
        <dbReference type="PROSITE" id="PS51384"/>
    </source>
</evidence>
<evidence type="ECO:0000256" key="2">
    <source>
        <dbReference type="ARBA" id="ARBA00022630"/>
    </source>
</evidence>
<dbReference type="PANTHER" id="PTHR19370">
    <property type="entry name" value="NADH-CYTOCHROME B5 REDUCTASE"/>
    <property type="match status" value="1"/>
</dbReference>
<keyword evidence="6" id="KW-1133">Transmembrane helix</keyword>
<feature type="domain" description="FAD-binding FR-type" evidence="7">
    <location>
        <begin position="39"/>
        <end position="157"/>
    </location>
</feature>
<comment type="cofactor">
    <cofactor evidence="1 5">
        <name>FAD</name>
        <dbReference type="ChEBI" id="CHEBI:57692"/>
    </cofactor>
</comment>
<keyword evidence="4" id="KW-0560">Oxidoreductase</keyword>
<dbReference type="Pfam" id="PF00175">
    <property type="entry name" value="NAD_binding_1"/>
    <property type="match status" value="1"/>
</dbReference>
<feature type="binding site" evidence="5">
    <location>
        <position position="97"/>
    </location>
    <ligand>
        <name>FAD</name>
        <dbReference type="ChEBI" id="CHEBI:57692"/>
    </ligand>
</feature>
<protein>
    <recommendedName>
        <fullName evidence="7">FAD-binding FR-type domain-containing protein</fullName>
    </recommendedName>
</protein>
<proteinExistence type="predicted"/>
<dbReference type="InterPro" id="IPR001433">
    <property type="entry name" value="OxRdtase_FAD/NAD-bd"/>
</dbReference>
<name>A0A8S1R565_9CILI</name>
<evidence type="ECO:0000256" key="1">
    <source>
        <dbReference type="ARBA" id="ARBA00001974"/>
    </source>
</evidence>
<dbReference type="CDD" id="cd06183">
    <property type="entry name" value="cyt_b5_reduct_like"/>
    <property type="match status" value="1"/>
</dbReference>
<dbReference type="GO" id="GO:0071949">
    <property type="term" value="F:FAD binding"/>
    <property type="evidence" value="ECO:0007669"/>
    <property type="project" value="TreeGrafter"/>
</dbReference>
<dbReference type="Proteomes" id="UP000692954">
    <property type="component" value="Unassembled WGS sequence"/>
</dbReference>
<comment type="caution">
    <text evidence="8">The sequence shown here is derived from an EMBL/GenBank/DDBJ whole genome shotgun (WGS) entry which is preliminary data.</text>
</comment>
<accession>A0A8S1R565</accession>
<dbReference type="FunFam" id="3.40.50.80:FF:000042">
    <property type="entry name" value="Putative NADH-cytochrome b5 reductase"/>
    <property type="match status" value="1"/>
</dbReference>
<keyword evidence="2 5" id="KW-0285">Flavoprotein</keyword>
<dbReference type="PROSITE" id="PS51384">
    <property type="entry name" value="FAD_FR"/>
    <property type="match status" value="1"/>
</dbReference>
<dbReference type="EMBL" id="CAJJDN010000139">
    <property type="protein sequence ID" value="CAD8122507.1"/>
    <property type="molecule type" value="Genomic_DNA"/>
</dbReference>
<keyword evidence="6" id="KW-0812">Transmembrane</keyword>
<keyword evidence="3 5" id="KW-0274">FAD</keyword>
<feature type="binding site" evidence="5">
    <location>
        <position position="116"/>
    </location>
    <ligand>
        <name>FAD</name>
        <dbReference type="ChEBI" id="CHEBI:57692"/>
    </ligand>
</feature>
<dbReference type="Pfam" id="PF00970">
    <property type="entry name" value="FAD_binding_6"/>
    <property type="match status" value="1"/>
</dbReference>